<name>A0ABN7P0W4_TIMPD</name>
<feature type="transmembrane region" description="Helical" evidence="1">
    <location>
        <begin position="6"/>
        <end position="25"/>
    </location>
</feature>
<dbReference type="EMBL" id="CAJPIN010013428">
    <property type="protein sequence ID" value="CAG2060749.1"/>
    <property type="molecule type" value="Genomic_DNA"/>
</dbReference>
<keyword evidence="1" id="KW-0812">Transmembrane</keyword>
<keyword evidence="1" id="KW-1133">Transmembrane helix</keyword>
<accession>A0ABN7P0W4</accession>
<keyword evidence="1" id="KW-0472">Membrane</keyword>
<reference evidence="2" key="1">
    <citation type="submission" date="2021-03" db="EMBL/GenBank/DDBJ databases">
        <authorList>
            <person name="Tran Van P."/>
        </authorList>
    </citation>
    <scope>NUCLEOTIDE SEQUENCE</scope>
</reference>
<organism evidence="2 3">
    <name type="scientific">Timema podura</name>
    <name type="common">Walking stick</name>
    <dbReference type="NCBI Taxonomy" id="61482"/>
    <lineage>
        <taxon>Eukaryota</taxon>
        <taxon>Metazoa</taxon>
        <taxon>Ecdysozoa</taxon>
        <taxon>Arthropoda</taxon>
        <taxon>Hexapoda</taxon>
        <taxon>Insecta</taxon>
        <taxon>Pterygota</taxon>
        <taxon>Neoptera</taxon>
        <taxon>Polyneoptera</taxon>
        <taxon>Phasmatodea</taxon>
        <taxon>Timematodea</taxon>
        <taxon>Timematoidea</taxon>
        <taxon>Timematidae</taxon>
        <taxon>Timema</taxon>
    </lineage>
</organism>
<comment type="caution">
    <text evidence="2">The sequence shown here is derived from an EMBL/GenBank/DDBJ whole genome shotgun (WGS) entry which is preliminary data.</text>
</comment>
<evidence type="ECO:0000313" key="3">
    <source>
        <dbReference type="Proteomes" id="UP001153148"/>
    </source>
</evidence>
<proteinExistence type="predicted"/>
<keyword evidence="3" id="KW-1185">Reference proteome</keyword>
<evidence type="ECO:0000313" key="2">
    <source>
        <dbReference type="EMBL" id="CAG2060749.1"/>
    </source>
</evidence>
<protein>
    <submittedName>
        <fullName evidence="2">Uncharacterized protein</fullName>
    </submittedName>
</protein>
<dbReference type="Proteomes" id="UP001153148">
    <property type="component" value="Unassembled WGS sequence"/>
</dbReference>
<evidence type="ECO:0000256" key="1">
    <source>
        <dbReference type="SAM" id="Phobius"/>
    </source>
</evidence>
<sequence>MFMEVYFFLISEITFVNAQIFIVLLHRPINVLNENYLHVLLYRFVFSMYL</sequence>
<gene>
    <name evidence="2" type="ORF">TPAB3V08_LOCUS7705</name>
</gene>